<dbReference type="GO" id="GO:0005201">
    <property type="term" value="F:extracellular matrix structural constituent"/>
    <property type="evidence" value="ECO:0007669"/>
    <property type="project" value="InterPro"/>
</dbReference>
<feature type="compositionally biased region" description="Basic and acidic residues" evidence="10">
    <location>
        <begin position="1051"/>
        <end position="1063"/>
    </location>
</feature>
<sequence length="1390" mass="152609">MLLPSGTLLLLAALYSSVDLTGAEACLGGKENSALTLILEYRGRVSVDFQVFKVIWDSRECKDLKGLQGQWAPRVLLVGQAFQETQDFQASMETMAHQVFQVSQDAMALKETEEGMVFLVFPVFKDLLDQVDLLDLSDLQDLAAIKDPKEILASPAPQERRVIREFVAHLALLEDLREWKAKPRYTFLDQRAFASRIFLVSKVKLDHPDNGEKKVLLELLDILAYRVKREKEDHQVMVLGPLVIQVLLVFQVYKEKKVFVVLRERQVHGVKTLKGLVVRQVRRETWVRRETGVWKESLLLDHQDNQGYLDPLDYLEHQSIQKGSPGAPGPQGLRGEEGQKGDRGDTCVQCESSGPPGLPGPIGPKGDRGPPGPVGSKGEKGQTGTPGQSGRPGSQGEPGLMGAPGAVGEPGDIFVAPGLKGDKGLPGPTGTPGLPGLDGQPGREGLPGIPGLKGEPAKEGIKGERGPDGDPGFTGPQGERGPPGVPGFGRPGEPGEKGSAGRAGIPGAPGVPVLDLRENLEYKEKLEHLDFQVTEVWWETKGYQVFPDKRVIPDSLELDFPAQLVLKVSHSILTPFLLSMDGSQEMVNQDGVFLGQKVRRAIQELQAFQERRVALDCLVFLDEKAIQDHQGLRESKVRWDPQDHLDWLACQVHQEKARPELPDHKDHLESLDHSVLKEKWGLWVHQEYQGFLDHLVHLEILVQEVILVLLDQEVILESLDLKEKGEIEVTLGSLDRRASVDFLETLECQAKTESLDYLDNQVRSVQRVLKEILVQRDILDSEAKMGRKETRDWLVSQVLGSQDFQEKRVKQVSQDSQEYQERRVSGVMRVCLESQDCKDPKETKEASGIQVSQVDQVRRAHLGCQGLRENLVVRVVPVKVACRDLLVLLERRESLESTASLDPQETKEFQVYLDEVSLGHLGLLVSKVTKVALVSLELQVIQVSLVSKVIRDFQACRDPRVRQEKEVSQVSLSTALRETRENQDCPEKQESQENQDPPVCQAEPAYREKKEPRVILVSRGRLDIRGERGLQGVPGFPGTKGVVGDIGVKGELGDRGFPGEKGNDGPPGQPGPHTFIKGDIGFPGIQGLPGPQGPSGFPGQKGQLGMTGIQGPKGEDGQPGWNGQPGGKGEPGLPGPQGPRGYPGPPGPDGVPGQVGPPGPSSMDHGFLVTRHSQSVEVPLCPEGTTPIYDGYSLLYVQGNERSHGQDLGTAGSCLRKFSPMPFLFCNINNVCNFASRNDYSYWLTSPEPMPMSMAPITGQSIKPFISRCAVCEAPAMVIAIHSQTIMIPPCPHGWDSLWIGYSFVMHTSAGAEGSGQALASPGSCLEEFRSAPFIECHGRGTCNYYANSYSFWLATIEDNEMFTKPVPATLKAGSLRTHISRCQVCMKRT</sequence>
<keyword evidence="14" id="KW-1185">Reference proteome</keyword>
<dbReference type="STRING" id="240159.A0A4U5TZ99"/>
<evidence type="ECO:0000256" key="7">
    <source>
        <dbReference type="ARBA" id="ARBA00022869"/>
    </source>
</evidence>
<feature type="compositionally biased region" description="Polar residues" evidence="10">
    <location>
        <begin position="382"/>
        <end position="392"/>
    </location>
</feature>
<feature type="compositionally biased region" description="Basic and acidic residues" evidence="10">
    <location>
        <begin position="334"/>
        <end position="345"/>
    </location>
</feature>
<reference evidence="13 14" key="1">
    <citation type="submission" date="2019-01" db="EMBL/GenBank/DDBJ databases">
        <title>Genome Assembly of Collichthys lucidus.</title>
        <authorList>
            <person name="Cai M."/>
            <person name="Xiao S."/>
        </authorList>
    </citation>
    <scope>NUCLEOTIDE SEQUENCE [LARGE SCALE GENOMIC DNA]</scope>
    <source>
        <strain evidence="13">JT15FE1705JMU</strain>
        <tissue evidence="13">Muscle</tissue>
    </source>
</reference>
<keyword evidence="5 11" id="KW-0732">Signal</keyword>
<dbReference type="GO" id="GO:0005604">
    <property type="term" value="C:basement membrane"/>
    <property type="evidence" value="ECO:0007669"/>
    <property type="project" value="UniProtKB-SubCell"/>
</dbReference>
<feature type="domain" description="Collagen IV NC1" evidence="12">
    <location>
        <begin position="1166"/>
        <end position="1390"/>
    </location>
</feature>
<dbReference type="Pfam" id="PF01413">
    <property type="entry name" value="C4"/>
    <property type="match status" value="2"/>
</dbReference>
<keyword evidence="9" id="KW-1015">Disulfide bond</keyword>
<feature type="compositionally biased region" description="Basic and acidic residues" evidence="10">
    <location>
        <begin position="977"/>
        <end position="991"/>
    </location>
</feature>
<evidence type="ECO:0000256" key="8">
    <source>
        <dbReference type="ARBA" id="ARBA00023119"/>
    </source>
</evidence>
<feature type="compositionally biased region" description="Low complexity" evidence="10">
    <location>
        <begin position="1082"/>
        <end position="1103"/>
    </location>
</feature>
<evidence type="ECO:0000256" key="6">
    <source>
        <dbReference type="ARBA" id="ARBA00022737"/>
    </source>
</evidence>
<dbReference type="Pfam" id="PF01391">
    <property type="entry name" value="Collagen"/>
    <property type="match status" value="4"/>
</dbReference>
<dbReference type="PANTHER" id="PTHR37456:SF6">
    <property type="entry name" value="COLLAGEN ALPHA-1(XXIII) CHAIN-LIKE ISOFORM X2"/>
    <property type="match status" value="1"/>
</dbReference>
<dbReference type="Proteomes" id="UP000298787">
    <property type="component" value="Chromosome 2"/>
</dbReference>
<evidence type="ECO:0000256" key="10">
    <source>
        <dbReference type="SAM" id="MobiDB-lite"/>
    </source>
</evidence>
<feature type="region of interest" description="Disordered" evidence="10">
    <location>
        <begin position="967"/>
        <end position="1005"/>
    </location>
</feature>
<dbReference type="SMART" id="SM00111">
    <property type="entry name" value="C4"/>
    <property type="match status" value="2"/>
</dbReference>
<dbReference type="InterPro" id="IPR008160">
    <property type="entry name" value="Collagen"/>
</dbReference>
<dbReference type="FunFam" id="2.170.240.10:FF:000001">
    <property type="entry name" value="Collagen IV alpha 1 chain"/>
    <property type="match status" value="1"/>
</dbReference>
<feature type="signal peptide" evidence="11">
    <location>
        <begin position="1"/>
        <end position="25"/>
    </location>
</feature>
<organism evidence="13 14">
    <name type="scientific">Collichthys lucidus</name>
    <name type="common">Big head croaker</name>
    <name type="synonym">Sciaena lucida</name>
    <dbReference type="NCBI Taxonomy" id="240159"/>
    <lineage>
        <taxon>Eukaryota</taxon>
        <taxon>Metazoa</taxon>
        <taxon>Chordata</taxon>
        <taxon>Craniata</taxon>
        <taxon>Vertebrata</taxon>
        <taxon>Euteleostomi</taxon>
        <taxon>Actinopterygii</taxon>
        <taxon>Neopterygii</taxon>
        <taxon>Teleostei</taxon>
        <taxon>Neoteleostei</taxon>
        <taxon>Acanthomorphata</taxon>
        <taxon>Eupercaria</taxon>
        <taxon>Sciaenidae</taxon>
        <taxon>Collichthys</taxon>
    </lineage>
</organism>
<comment type="function">
    <text evidence="1">Type IV collagen is the major structural component of glomerular basement membranes (GBM), forming a 'chicken-wire' meshwork together with laminins, proteoglycans and entactin/nidogen.</text>
</comment>
<dbReference type="InterPro" id="IPR016187">
    <property type="entry name" value="CTDL_fold"/>
</dbReference>
<gene>
    <name evidence="13" type="ORF">D9C73_001674</name>
</gene>
<dbReference type="PANTHER" id="PTHR37456">
    <property type="entry name" value="SI:CH211-266K2.1"/>
    <property type="match status" value="1"/>
</dbReference>
<feature type="compositionally biased region" description="Low complexity" evidence="10">
    <location>
        <begin position="425"/>
        <end position="440"/>
    </location>
</feature>
<proteinExistence type="predicted"/>
<name>A0A4U5TZ99_COLLU</name>
<evidence type="ECO:0000256" key="11">
    <source>
        <dbReference type="SAM" id="SignalP"/>
    </source>
</evidence>
<protein>
    <submittedName>
        <fullName evidence="13">Collagen alpha-1(IV) chain</fullName>
    </submittedName>
</protein>
<feature type="compositionally biased region" description="Basic and acidic residues" evidence="10">
    <location>
        <begin position="455"/>
        <end position="468"/>
    </location>
</feature>
<evidence type="ECO:0000256" key="9">
    <source>
        <dbReference type="ARBA" id="ARBA00023157"/>
    </source>
</evidence>
<evidence type="ECO:0000313" key="14">
    <source>
        <dbReference type="Proteomes" id="UP000298787"/>
    </source>
</evidence>
<accession>A0A4U5TZ99</accession>
<evidence type="ECO:0000256" key="5">
    <source>
        <dbReference type="ARBA" id="ARBA00022729"/>
    </source>
</evidence>
<evidence type="ECO:0000256" key="1">
    <source>
        <dbReference type="ARBA" id="ARBA00003696"/>
    </source>
</evidence>
<feature type="region of interest" description="Disordered" evidence="10">
    <location>
        <begin position="319"/>
        <end position="510"/>
    </location>
</feature>
<dbReference type="Gene3D" id="2.170.240.10">
    <property type="entry name" value="Collagen IV, non-collagenous"/>
    <property type="match status" value="1"/>
</dbReference>
<keyword evidence="4" id="KW-0272">Extracellular matrix</keyword>
<keyword evidence="6" id="KW-0677">Repeat</keyword>
<comment type="subcellular location">
    <subcellularLocation>
        <location evidence="2">Secreted</location>
        <location evidence="2">Extracellular space</location>
        <location evidence="2">Extracellular matrix</location>
        <location evidence="2">Basement membrane</location>
    </subcellularLocation>
</comment>
<evidence type="ECO:0000256" key="2">
    <source>
        <dbReference type="ARBA" id="ARBA00004302"/>
    </source>
</evidence>
<evidence type="ECO:0000259" key="12">
    <source>
        <dbReference type="PROSITE" id="PS51403"/>
    </source>
</evidence>
<evidence type="ECO:0000256" key="3">
    <source>
        <dbReference type="ARBA" id="ARBA00022525"/>
    </source>
</evidence>
<feature type="chain" id="PRO_5020735027" evidence="11">
    <location>
        <begin position="26"/>
        <end position="1390"/>
    </location>
</feature>
<evidence type="ECO:0000313" key="13">
    <source>
        <dbReference type="EMBL" id="TKS67003.1"/>
    </source>
</evidence>
<dbReference type="SUPFAM" id="SSF56436">
    <property type="entry name" value="C-type lectin-like"/>
    <property type="match status" value="2"/>
</dbReference>
<keyword evidence="7" id="KW-0084">Basement membrane</keyword>
<feature type="compositionally biased region" description="Gly residues" evidence="10">
    <location>
        <begin position="1123"/>
        <end position="1132"/>
    </location>
</feature>
<evidence type="ECO:0000256" key="4">
    <source>
        <dbReference type="ARBA" id="ARBA00022530"/>
    </source>
</evidence>
<dbReference type="PROSITE" id="PS51403">
    <property type="entry name" value="NC1_IV"/>
    <property type="match status" value="1"/>
</dbReference>
<dbReference type="InterPro" id="IPR001442">
    <property type="entry name" value="Collagen_IV_NC"/>
</dbReference>
<dbReference type="InterPro" id="IPR036954">
    <property type="entry name" value="Collagen_IV_NC_sf"/>
</dbReference>
<dbReference type="EMBL" id="CM014079">
    <property type="protein sequence ID" value="TKS67003.1"/>
    <property type="molecule type" value="Genomic_DNA"/>
</dbReference>
<dbReference type="InterPro" id="IPR050938">
    <property type="entry name" value="Collagen_Structural_Proteins"/>
</dbReference>
<keyword evidence="3" id="KW-0964">Secreted</keyword>
<feature type="compositionally biased region" description="Pro residues" evidence="10">
    <location>
        <begin position="1133"/>
        <end position="1160"/>
    </location>
</feature>
<keyword evidence="8 13" id="KW-0176">Collagen</keyword>
<dbReference type="GO" id="GO:0005581">
    <property type="term" value="C:collagen trimer"/>
    <property type="evidence" value="ECO:0007669"/>
    <property type="project" value="UniProtKB-KW"/>
</dbReference>
<feature type="region of interest" description="Disordered" evidence="10">
    <location>
        <begin position="1050"/>
        <end position="1166"/>
    </location>
</feature>